<dbReference type="HOGENOM" id="CLU_016848_2_1_1"/>
<keyword evidence="4" id="KW-0747">Spliceosome</keyword>
<dbReference type="PANTHER" id="PTHR21646">
    <property type="entry name" value="UBIQUITIN CARBOXYL-TERMINAL HYDROLASE"/>
    <property type="match status" value="1"/>
</dbReference>
<evidence type="ECO:0000256" key="4">
    <source>
        <dbReference type="ARBA" id="ARBA00022728"/>
    </source>
</evidence>
<evidence type="ECO:0000259" key="10">
    <source>
        <dbReference type="PROSITE" id="PS50235"/>
    </source>
</evidence>
<accession>Q6CNA2</accession>
<dbReference type="AlphaFoldDB" id="Q6CNA2"/>
<dbReference type="SMART" id="SM00290">
    <property type="entry name" value="ZnF_UBP"/>
    <property type="match status" value="1"/>
</dbReference>
<dbReference type="eggNOG" id="KOG2026">
    <property type="taxonomic scope" value="Eukaryota"/>
</dbReference>
<dbReference type="InterPro" id="IPR028889">
    <property type="entry name" value="USP"/>
</dbReference>
<keyword evidence="3" id="KW-0479">Metal-binding</keyword>
<dbReference type="InParanoid" id="Q6CNA2"/>
<dbReference type="InterPro" id="IPR013083">
    <property type="entry name" value="Znf_RING/FYVE/PHD"/>
</dbReference>
<dbReference type="CDD" id="cd02669">
    <property type="entry name" value="Peptidase_C19M"/>
    <property type="match status" value="1"/>
</dbReference>
<feature type="domain" description="USP" evidence="10">
    <location>
        <begin position="158"/>
        <end position="477"/>
    </location>
</feature>
<dbReference type="KEGG" id="kla:KLLA0_E14125g"/>
<proteinExistence type="predicted"/>
<dbReference type="SUPFAM" id="SSF57850">
    <property type="entry name" value="RING/U-box"/>
    <property type="match status" value="1"/>
</dbReference>
<protein>
    <submittedName>
        <fullName evidence="12">KLLA0E14125p</fullName>
    </submittedName>
</protein>
<dbReference type="PANTHER" id="PTHR21646:SF16">
    <property type="entry name" value="U4_U6.U5 TRI-SNRNP-ASSOCIATED PROTEIN 2"/>
    <property type="match status" value="1"/>
</dbReference>
<gene>
    <name evidence="12" type="ORF">KLLA0_E14125g</name>
</gene>
<keyword evidence="13" id="KW-1185">Reference proteome</keyword>
<keyword evidence="5 9" id="KW-0863">Zinc-finger</keyword>
<dbReference type="InterPro" id="IPR001394">
    <property type="entry name" value="Peptidase_C19_UCH"/>
</dbReference>
<evidence type="ECO:0000256" key="8">
    <source>
        <dbReference type="ARBA" id="ARBA00023242"/>
    </source>
</evidence>
<evidence type="ECO:0000256" key="5">
    <source>
        <dbReference type="ARBA" id="ARBA00022771"/>
    </source>
</evidence>
<dbReference type="InterPro" id="IPR038765">
    <property type="entry name" value="Papain-like_cys_pep_sf"/>
</dbReference>
<dbReference type="EMBL" id="CR382125">
    <property type="protein sequence ID" value="CAG99674.1"/>
    <property type="molecule type" value="Genomic_DNA"/>
</dbReference>
<keyword evidence="8" id="KW-0539">Nucleus</keyword>
<dbReference type="InterPro" id="IPR001607">
    <property type="entry name" value="Znf_UBP"/>
</dbReference>
<dbReference type="PROSITE" id="PS50271">
    <property type="entry name" value="ZF_UBP"/>
    <property type="match status" value="1"/>
</dbReference>
<dbReference type="STRING" id="284590.Q6CNA2"/>
<evidence type="ECO:0000256" key="1">
    <source>
        <dbReference type="ARBA" id="ARBA00004123"/>
    </source>
</evidence>
<evidence type="ECO:0000256" key="7">
    <source>
        <dbReference type="ARBA" id="ARBA00023187"/>
    </source>
</evidence>
<dbReference type="Pfam" id="PF02148">
    <property type="entry name" value="zf-UBP"/>
    <property type="match status" value="1"/>
</dbReference>
<keyword evidence="2" id="KW-0507">mRNA processing</keyword>
<dbReference type="OMA" id="PQFLIFH"/>
<keyword evidence="7" id="KW-0508">mRNA splicing</keyword>
<organism evidence="12 13">
    <name type="scientific">Kluyveromyces lactis (strain ATCC 8585 / CBS 2359 / DSM 70799 / NBRC 1267 / NRRL Y-1140 / WM37)</name>
    <name type="common">Yeast</name>
    <name type="synonym">Candida sphaerica</name>
    <dbReference type="NCBI Taxonomy" id="284590"/>
    <lineage>
        <taxon>Eukaryota</taxon>
        <taxon>Fungi</taxon>
        <taxon>Dikarya</taxon>
        <taxon>Ascomycota</taxon>
        <taxon>Saccharomycotina</taxon>
        <taxon>Saccharomycetes</taxon>
        <taxon>Saccharomycetales</taxon>
        <taxon>Saccharomycetaceae</taxon>
        <taxon>Kluyveromyces</taxon>
    </lineage>
</organism>
<dbReference type="PROSITE" id="PS50235">
    <property type="entry name" value="USP_3"/>
    <property type="match status" value="1"/>
</dbReference>
<dbReference type="Gene3D" id="3.30.40.10">
    <property type="entry name" value="Zinc/RING finger domain, C3HC4 (zinc finger)"/>
    <property type="match status" value="1"/>
</dbReference>
<dbReference type="InterPro" id="IPR033809">
    <property type="entry name" value="USP39"/>
</dbReference>
<dbReference type="GO" id="GO:0016579">
    <property type="term" value="P:protein deubiquitination"/>
    <property type="evidence" value="ECO:0007669"/>
    <property type="project" value="InterPro"/>
</dbReference>
<sequence length="477" mass="54824">MVSVKREFGEIIDSDGDVDHDSNKVGKIDVQQKRSVPKVYLDQIDMKKLDFDREKVCSVTLSRSNVYCCLSSGKYLQGRGQNSVAFKHAIESDHHVFLNLKSLKVYVLPENYEADVVPGSLLSDIVYAASPRFHNSQLQTFPKVCHDLNDKRYLNGFVGMNNLTPDGYSVVVLQALAHVLPIRDYFLLGESSSGYNTDENDGPGLIGSLSLLIRKLWSCKLLRRNISPHELLNYISLVSKRRFPVDDSRDPRSFLLWLISSLCASKEPSLVRTVTDQFQGHVEITSTPIETVVDEKGKTMKFKKLEAATTTQKTKFWLLSLDLPQMNLFSNGNSANSVSQTKLETLLQKFNGETEYHTKDSIKTYRILKHPKFLILHFNRFDKGFTSIKDRNKTLVEFSEKLEFSGVHYKLLVNITHDCVIQMKISDTEDLLASRWKVHLADTLRDQWYEFDDIEVNKVEKEFLFLKECYIQIWQRV</sequence>
<evidence type="ECO:0000256" key="6">
    <source>
        <dbReference type="ARBA" id="ARBA00022833"/>
    </source>
</evidence>
<evidence type="ECO:0000313" key="12">
    <source>
        <dbReference type="EMBL" id="CAG99674.1"/>
    </source>
</evidence>
<evidence type="ECO:0000313" key="13">
    <source>
        <dbReference type="Proteomes" id="UP000000598"/>
    </source>
</evidence>
<dbReference type="GO" id="GO:0005681">
    <property type="term" value="C:spliceosomal complex"/>
    <property type="evidence" value="ECO:0007669"/>
    <property type="project" value="UniProtKB-KW"/>
</dbReference>
<dbReference type="Proteomes" id="UP000000598">
    <property type="component" value="Chromosome E"/>
</dbReference>
<evidence type="ECO:0000256" key="2">
    <source>
        <dbReference type="ARBA" id="ARBA00022664"/>
    </source>
</evidence>
<evidence type="ECO:0000259" key="11">
    <source>
        <dbReference type="PROSITE" id="PS50271"/>
    </source>
</evidence>
<evidence type="ECO:0000256" key="3">
    <source>
        <dbReference type="ARBA" id="ARBA00022723"/>
    </source>
</evidence>
<dbReference type="GO" id="GO:0008270">
    <property type="term" value="F:zinc ion binding"/>
    <property type="evidence" value="ECO:0007669"/>
    <property type="project" value="UniProtKB-KW"/>
</dbReference>
<dbReference type="GO" id="GO:0000245">
    <property type="term" value="P:spliceosomal complex assembly"/>
    <property type="evidence" value="ECO:0007669"/>
    <property type="project" value="InterPro"/>
</dbReference>
<dbReference type="GO" id="GO:0004843">
    <property type="term" value="F:cysteine-type deubiquitinase activity"/>
    <property type="evidence" value="ECO:0007669"/>
    <property type="project" value="InterPro"/>
</dbReference>
<keyword evidence="6" id="KW-0862">Zinc</keyword>
<dbReference type="FunCoup" id="Q6CNA2">
    <property type="interactions" value="1045"/>
</dbReference>
<dbReference type="SUPFAM" id="SSF54001">
    <property type="entry name" value="Cysteine proteinases"/>
    <property type="match status" value="1"/>
</dbReference>
<name>Q6CNA2_KLULA</name>
<feature type="domain" description="UBP-type" evidence="11">
    <location>
        <begin position="36"/>
        <end position="136"/>
    </location>
</feature>
<dbReference type="InterPro" id="IPR050185">
    <property type="entry name" value="Ub_carboxyl-term_hydrolase"/>
</dbReference>
<reference evidence="12 13" key="1">
    <citation type="journal article" date="2004" name="Nature">
        <title>Genome evolution in yeasts.</title>
        <authorList>
            <consortium name="Genolevures"/>
            <person name="Dujon B."/>
            <person name="Sherman D."/>
            <person name="Fischer G."/>
            <person name="Durrens P."/>
            <person name="Casaregola S."/>
            <person name="Lafontaine I."/>
            <person name="de Montigny J."/>
            <person name="Marck C."/>
            <person name="Neuveglise C."/>
            <person name="Talla E."/>
            <person name="Goffard N."/>
            <person name="Frangeul L."/>
            <person name="Aigle M."/>
            <person name="Anthouard V."/>
            <person name="Babour A."/>
            <person name="Barbe V."/>
            <person name="Barnay S."/>
            <person name="Blanchin S."/>
            <person name="Beckerich J.M."/>
            <person name="Beyne E."/>
            <person name="Bleykasten C."/>
            <person name="Boisrame A."/>
            <person name="Boyer J."/>
            <person name="Cattolico L."/>
            <person name="Confanioleri F."/>
            <person name="de Daruvar A."/>
            <person name="Despons L."/>
            <person name="Fabre E."/>
            <person name="Fairhead C."/>
            <person name="Ferry-Dumazet H."/>
            <person name="Groppi A."/>
            <person name="Hantraye F."/>
            <person name="Hennequin C."/>
            <person name="Jauniaux N."/>
            <person name="Joyet P."/>
            <person name="Kachouri R."/>
            <person name="Kerrest A."/>
            <person name="Koszul R."/>
            <person name="Lemaire M."/>
            <person name="Lesur I."/>
            <person name="Ma L."/>
            <person name="Muller H."/>
            <person name="Nicaud J.M."/>
            <person name="Nikolski M."/>
            <person name="Oztas S."/>
            <person name="Ozier-Kalogeropoulos O."/>
            <person name="Pellenz S."/>
            <person name="Potier S."/>
            <person name="Richard G.F."/>
            <person name="Straub M.L."/>
            <person name="Suleau A."/>
            <person name="Swennene D."/>
            <person name="Tekaia F."/>
            <person name="Wesolowski-Louvel M."/>
            <person name="Westhof E."/>
            <person name="Wirth B."/>
            <person name="Zeniou-Meyer M."/>
            <person name="Zivanovic I."/>
            <person name="Bolotin-Fukuhara M."/>
            <person name="Thierry A."/>
            <person name="Bouchier C."/>
            <person name="Caudron B."/>
            <person name="Scarpelli C."/>
            <person name="Gaillardin C."/>
            <person name="Weissenbach J."/>
            <person name="Wincker P."/>
            <person name="Souciet J.L."/>
        </authorList>
    </citation>
    <scope>NUCLEOTIDE SEQUENCE [LARGE SCALE GENOMIC DNA]</scope>
    <source>
        <strain evidence="13">ATCC 8585 / CBS 2359 / DSM 70799 / NBRC 1267 / NRRL Y-1140 / WM37</strain>
    </source>
</reference>
<dbReference type="PaxDb" id="284590-Q6CNA2"/>
<comment type="subcellular location">
    <subcellularLocation>
        <location evidence="1">Nucleus</location>
    </subcellularLocation>
</comment>
<dbReference type="Gene3D" id="3.90.70.10">
    <property type="entry name" value="Cysteine proteinases"/>
    <property type="match status" value="1"/>
</dbReference>
<evidence type="ECO:0000256" key="9">
    <source>
        <dbReference type="PROSITE-ProRule" id="PRU00502"/>
    </source>
</evidence>
<dbReference type="Pfam" id="PF00443">
    <property type="entry name" value="UCH"/>
    <property type="match status" value="1"/>
</dbReference>